<dbReference type="Proteomes" id="UP000238157">
    <property type="component" value="Unassembled WGS sequence"/>
</dbReference>
<gene>
    <name evidence="1" type="ORF">CLW00_102124</name>
</gene>
<keyword evidence="2" id="KW-1185">Reference proteome</keyword>
<comment type="caution">
    <text evidence="1">The sequence shown here is derived from an EMBL/GenBank/DDBJ whole genome shotgun (WGS) entry which is preliminary data.</text>
</comment>
<sequence length="133" mass="15070">MTRKRAEKRDTRFCVLRVKCLSQNLTFSLGFHLRLSADSAGGKIVPQNTQNFAEPPVPDLFLFLIFYILLKEKIRALKSVSLGFHLRLSVDSAGGKIVPQNTQNFAEPLVPDFISISYLLYLIERKDPSLKVC</sequence>
<organism evidence="1 2">
    <name type="scientific">Mongoliibacter ruber</name>
    <dbReference type="NCBI Taxonomy" id="1750599"/>
    <lineage>
        <taxon>Bacteria</taxon>
        <taxon>Pseudomonadati</taxon>
        <taxon>Bacteroidota</taxon>
        <taxon>Cytophagia</taxon>
        <taxon>Cytophagales</taxon>
        <taxon>Cyclobacteriaceae</taxon>
        <taxon>Mongoliibacter</taxon>
    </lineage>
</organism>
<dbReference type="AlphaFoldDB" id="A0A2T0WSH6"/>
<dbReference type="EMBL" id="PVTR01000002">
    <property type="protein sequence ID" value="PRY89648.1"/>
    <property type="molecule type" value="Genomic_DNA"/>
</dbReference>
<accession>A0A2T0WSH6</accession>
<name>A0A2T0WSH6_9BACT</name>
<evidence type="ECO:0000313" key="2">
    <source>
        <dbReference type="Proteomes" id="UP000238157"/>
    </source>
</evidence>
<protein>
    <submittedName>
        <fullName evidence="1">Uncharacterized protein</fullName>
    </submittedName>
</protein>
<proteinExistence type="predicted"/>
<evidence type="ECO:0000313" key="1">
    <source>
        <dbReference type="EMBL" id="PRY89648.1"/>
    </source>
</evidence>
<reference evidence="1 2" key="1">
    <citation type="submission" date="2018-03" db="EMBL/GenBank/DDBJ databases">
        <title>Genomic Encyclopedia of Archaeal and Bacterial Type Strains, Phase II (KMG-II): from individual species to whole genera.</title>
        <authorList>
            <person name="Goeker M."/>
        </authorList>
    </citation>
    <scope>NUCLEOTIDE SEQUENCE [LARGE SCALE GENOMIC DNA]</scope>
    <source>
        <strain evidence="1 2">DSM 27929</strain>
    </source>
</reference>